<dbReference type="Proteomes" id="UP000240732">
    <property type="component" value="Segment"/>
</dbReference>
<evidence type="ECO:0000313" key="2">
    <source>
        <dbReference type="Proteomes" id="UP000240732"/>
    </source>
</evidence>
<protein>
    <submittedName>
        <fullName evidence="1">Uncharacterized protein</fullName>
    </submittedName>
</protein>
<accession>A0A2H5BPS4</accession>
<gene>
    <name evidence="1" type="ORF">CPT_Mutine_196</name>
</gene>
<organism evidence="1 2">
    <name type="scientific">Salmonella phage Mutine</name>
    <dbReference type="NCBI Taxonomy" id="2054274"/>
    <lineage>
        <taxon>Viruses</taxon>
        <taxon>Duplodnaviria</taxon>
        <taxon>Heunggongvirae</taxon>
        <taxon>Uroviricota</taxon>
        <taxon>Caudoviricetes</taxon>
        <taxon>Pantevenvirales</taxon>
        <taxon>Ackermannviridae</taxon>
        <taxon>Cvivirinae</taxon>
        <taxon>Kuttervirus</taxon>
        <taxon>Kuttervirus mutine</taxon>
    </lineage>
</organism>
<proteinExistence type="predicted"/>
<dbReference type="EMBL" id="MG428992">
    <property type="protein sequence ID" value="AUG88328.1"/>
    <property type="molecule type" value="Genomic_DNA"/>
</dbReference>
<sequence>MKKPRITGHQLCVLLGMLNFETHDDRRLCHWYFNPKSWTNEKGKTVWTFHVPPIAGGFRSVKGDPWDTRSGQSLLSKGLIEPSFTMVHDDSEEYKHWPKSEVTFYRLTELGRACTE</sequence>
<name>A0A2H5BPS4_9CAUD</name>
<reference evidence="2" key="1">
    <citation type="submission" date="2017-11" db="EMBL/GenBank/DDBJ databases">
        <title>Complete genome of Salmonella Myophage Mutine.</title>
        <authorList>
            <person name="Gutierrez J."/>
            <person name="Xie Y."/>
            <person name="Gill J.J."/>
            <person name="Liu M."/>
        </authorList>
    </citation>
    <scope>NUCLEOTIDE SEQUENCE [LARGE SCALE GENOMIC DNA]</scope>
</reference>
<evidence type="ECO:0000313" key="1">
    <source>
        <dbReference type="EMBL" id="AUG88328.1"/>
    </source>
</evidence>
<keyword evidence="2" id="KW-1185">Reference proteome</keyword>